<dbReference type="InterPro" id="IPR001610">
    <property type="entry name" value="PAC"/>
</dbReference>
<dbReference type="InterPro" id="IPR003594">
    <property type="entry name" value="HATPase_dom"/>
</dbReference>
<dbReference type="CDD" id="cd12913">
    <property type="entry name" value="PDC1_MCP_like"/>
    <property type="match status" value="1"/>
</dbReference>
<dbReference type="EMBL" id="PZKE01000003">
    <property type="protein sequence ID" value="PTE15780.1"/>
    <property type="molecule type" value="Genomic_DNA"/>
</dbReference>
<dbReference type="InterPro" id="IPR033479">
    <property type="entry name" value="dCache_1"/>
</dbReference>
<dbReference type="SMART" id="SM00387">
    <property type="entry name" value="HATPase_c"/>
    <property type="match status" value="1"/>
</dbReference>
<dbReference type="Gene3D" id="1.10.287.130">
    <property type="match status" value="1"/>
</dbReference>
<accession>A0A2T4JCZ3</accession>
<evidence type="ECO:0000256" key="9">
    <source>
        <dbReference type="ARBA" id="ARBA00022777"/>
    </source>
</evidence>
<dbReference type="NCBIfam" id="TIGR00229">
    <property type="entry name" value="sensory_box"/>
    <property type="match status" value="1"/>
</dbReference>
<gene>
    <name evidence="18" type="ORF">C5F44_05090</name>
</gene>
<keyword evidence="7 14" id="KW-0812">Transmembrane</keyword>
<feature type="domain" description="PAS" evidence="16">
    <location>
        <begin position="437"/>
        <end position="466"/>
    </location>
</feature>
<dbReference type="InterPro" id="IPR029151">
    <property type="entry name" value="Sensor-like_sf"/>
</dbReference>
<dbReference type="Pfam" id="PF13426">
    <property type="entry name" value="PAS_9"/>
    <property type="match status" value="1"/>
</dbReference>
<keyword evidence="9 18" id="KW-0418">Kinase</keyword>
<dbReference type="EC" id="2.7.13.3" evidence="3"/>
<dbReference type="GO" id="GO:0005886">
    <property type="term" value="C:plasma membrane"/>
    <property type="evidence" value="ECO:0007669"/>
    <property type="project" value="UniProtKB-SubCell"/>
</dbReference>
<evidence type="ECO:0000256" key="5">
    <source>
        <dbReference type="ARBA" id="ARBA00022553"/>
    </source>
</evidence>
<dbReference type="Pfam" id="PF02743">
    <property type="entry name" value="dCache_1"/>
    <property type="match status" value="1"/>
</dbReference>
<keyword evidence="6" id="KW-0808">Transferase</keyword>
<evidence type="ECO:0000259" key="15">
    <source>
        <dbReference type="PROSITE" id="PS50109"/>
    </source>
</evidence>
<dbReference type="InterPro" id="IPR036890">
    <property type="entry name" value="HATPase_C_sf"/>
</dbReference>
<evidence type="ECO:0000256" key="7">
    <source>
        <dbReference type="ARBA" id="ARBA00022692"/>
    </source>
</evidence>
<evidence type="ECO:0000256" key="3">
    <source>
        <dbReference type="ARBA" id="ARBA00012438"/>
    </source>
</evidence>
<dbReference type="Gene3D" id="3.30.565.10">
    <property type="entry name" value="Histidine kinase-like ATPase, C-terminal domain"/>
    <property type="match status" value="1"/>
</dbReference>
<feature type="domain" description="Histidine kinase" evidence="15">
    <location>
        <begin position="558"/>
        <end position="774"/>
    </location>
</feature>
<evidence type="ECO:0000313" key="18">
    <source>
        <dbReference type="EMBL" id="PTE15780.1"/>
    </source>
</evidence>
<dbReference type="GO" id="GO:0005524">
    <property type="term" value="F:ATP binding"/>
    <property type="evidence" value="ECO:0007669"/>
    <property type="project" value="UniProtKB-KW"/>
</dbReference>
<evidence type="ECO:0000256" key="11">
    <source>
        <dbReference type="ARBA" id="ARBA00022989"/>
    </source>
</evidence>
<evidence type="ECO:0000256" key="12">
    <source>
        <dbReference type="ARBA" id="ARBA00023012"/>
    </source>
</evidence>
<dbReference type="InterPro" id="IPR004358">
    <property type="entry name" value="Sig_transdc_His_kin-like_C"/>
</dbReference>
<evidence type="ECO:0000259" key="17">
    <source>
        <dbReference type="PROSITE" id="PS50113"/>
    </source>
</evidence>
<dbReference type="Pfam" id="PF00512">
    <property type="entry name" value="HisKA"/>
    <property type="match status" value="1"/>
</dbReference>
<dbReference type="InterPro" id="IPR036097">
    <property type="entry name" value="HisK_dim/P_sf"/>
</dbReference>
<evidence type="ECO:0000256" key="8">
    <source>
        <dbReference type="ARBA" id="ARBA00022741"/>
    </source>
</evidence>
<keyword evidence="19" id="KW-1185">Reference proteome</keyword>
<dbReference type="PANTHER" id="PTHR43065:SF10">
    <property type="entry name" value="PEROXIDE STRESS-ACTIVATED HISTIDINE KINASE MAK3"/>
    <property type="match status" value="1"/>
</dbReference>
<reference evidence="18 19" key="1">
    <citation type="submission" date="2018-03" db="EMBL/GenBank/DDBJ databases">
        <title>Rhodobacter blasticus.</title>
        <authorList>
            <person name="Meyer T.E."/>
            <person name="Miller S."/>
            <person name="Lodha T."/>
            <person name="Gandham S."/>
            <person name="Chintalapati S."/>
            <person name="Chintalapati V.R."/>
        </authorList>
    </citation>
    <scope>NUCLEOTIDE SEQUENCE [LARGE SCALE GENOMIC DNA]</scope>
    <source>
        <strain evidence="18 19">DSM 2131</strain>
    </source>
</reference>
<dbReference type="InterPro" id="IPR005467">
    <property type="entry name" value="His_kinase_dom"/>
</dbReference>
<sequence length="776" mass="85197">MTKSLGALLAICLAGLQFLAVFLVVYTSYLTSERALLLHARDLLRDVGINTIEHSKGFLSPAEGAAELAARLAQNRVIASDDPQVLERLLFQQLQIAPQFAGIYFGSEDGNFVMVMRTPEGPGEFRSKIITQRDGKRLVQLIWRDDSFGIVEARVDPEDPYDPRQRPWYKKAKAQLTTIWTDPYIFFTSQQPGITLAAPVISNHEQGFIRGVVGVDIEISMISHFLSRLNIGQHGKALIIHSDGDVIAHPDLNLIKAKNEDGTLRFANIREFEDPIARAAFAPMANDGLLTVTEETPTEFTYEGQKFVATVMPKISDTLPWTIAVYAPEDDFTGVIKQNRSMNIWIAALVAAISGVAGLGLAHLIYKPVHAFAVRSTLIAQGVIDPSDPQPRTYMELERANTTLVREIVARREAEREYGQTFDQSPRGMAQISSSCGAFTRVNASLCRMTGFEPDELIGKPITDMLLSASSDSPPQIDAPFKDFVGNREMRCRRKDGSLFWVAVNSIIVNDADGNPMHAVVTLDDITSSKEAEGQIVQLNRDLSHLARGNTMGQMATGLAHELNQPLTAIAQNADTALLILNQHAQPDDELHEILLEIEKQSLRAGEIIRALRAFIRKDAGDRSVFGFGELLDQSLRLVRAEATEANVTIESEIAPDVPDVEGNRVQIAQVIVNLLRNAIEAIAYAGSNERRVTVRAWPDAALMTVSVKDTGPGISPTINLFAQFETSKPDGMGLGLSICRSIIEANGGALWLEERSEGGEGGAEFRFTLPLHRTA</sequence>
<evidence type="ECO:0000313" key="19">
    <source>
        <dbReference type="Proteomes" id="UP000241362"/>
    </source>
</evidence>
<evidence type="ECO:0000256" key="14">
    <source>
        <dbReference type="SAM" id="Phobius"/>
    </source>
</evidence>
<keyword evidence="4" id="KW-1003">Cell membrane</keyword>
<keyword evidence="8" id="KW-0547">Nucleotide-binding</keyword>
<dbReference type="InterPro" id="IPR003661">
    <property type="entry name" value="HisK_dim/P_dom"/>
</dbReference>
<dbReference type="Gene3D" id="3.30.450.20">
    <property type="entry name" value="PAS domain"/>
    <property type="match status" value="2"/>
</dbReference>
<dbReference type="CDD" id="cd00082">
    <property type="entry name" value="HisKA"/>
    <property type="match status" value="1"/>
</dbReference>
<dbReference type="PROSITE" id="PS50112">
    <property type="entry name" value="PAS"/>
    <property type="match status" value="1"/>
</dbReference>
<dbReference type="CDD" id="cd12912">
    <property type="entry name" value="PDC2_MCP_like"/>
    <property type="match status" value="1"/>
</dbReference>
<evidence type="ECO:0000256" key="1">
    <source>
        <dbReference type="ARBA" id="ARBA00000085"/>
    </source>
</evidence>
<dbReference type="GO" id="GO:0000155">
    <property type="term" value="F:phosphorelay sensor kinase activity"/>
    <property type="evidence" value="ECO:0007669"/>
    <property type="project" value="InterPro"/>
</dbReference>
<dbReference type="Proteomes" id="UP000241362">
    <property type="component" value="Unassembled WGS sequence"/>
</dbReference>
<dbReference type="Pfam" id="PF02518">
    <property type="entry name" value="HATPase_c"/>
    <property type="match status" value="1"/>
</dbReference>
<dbReference type="SUPFAM" id="SSF55785">
    <property type="entry name" value="PYP-like sensor domain (PAS domain)"/>
    <property type="match status" value="1"/>
</dbReference>
<comment type="catalytic activity">
    <reaction evidence="1">
        <text>ATP + protein L-histidine = ADP + protein N-phospho-L-histidine.</text>
        <dbReference type="EC" id="2.7.13.3"/>
    </reaction>
</comment>
<evidence type="ECO:0000256" key="6">
    <source>
        <dbReference type="ARBA" id="ARBA00022679"/>
    </source>
</evidence>
<evidence type="ECO:0000259" key="16">
    <source>
        <dbReference type="PROSITE" id="PS50112"/>
    </source>
</evidence>
<dbReference type="PROSITE" id="PS50113">
    <property type="entry name" value="PAC"/>
    <property type="match status" value="1"/>
</dbReference>
<proteinExistence type="predicted"/>
<feature type="transmembrane region" description="Helical" evidence="14">
    <location>
        <begin position="344"/>
        <end position="366"/>
    </location>
</feature>
<comment type="caution">
    <text evidence="18">The sequence shown here is derived from an EMBL/GenBank/DDBJ whole genome shotgun (WGS) entry which is preliminary data.</text>
</comment>
<dbReference type="InterPro" id="IPR035965">
    <property type="entry name" value="PAS-like_dom_sf"/>
</dbReference>
<name>A0A2T4JCZ3_FUSBL</name>
<dbReference type="SUPFAM" id="SSF103190">
    <property type="entry name" value="Sensory domain-like"/>
    <property type="match status" value="1"/>
</dbReference>
<dbReference type="PANTHER" id="PTHR43065">
    <property type="entry name" value="SENSOR HISTIDINE KINASE"/>
    <property type="match status" value="1"/>
</dbReference>
<protein>
    <recommendedName>
        <fullName evidence="3">histidine kinase</fullName>
        <ecNumber evidence="3">2.7.13.3</ecNumber>
    </recommendedName>
</protein>
<organism evidence="18 19">
    <name type="scientific">Fuscovulum blasticum DSM 2131</name>
    <dbReference type="NCBI Taxonomy" id="1188250"/>
    <lineage>
        <taxon>Bacteria</taxon>
        <taxon>Pseudomonadati</taxon>
        <taxon>Pseudomonadota</taxon>
        <taxon>Alphaproteobacteria</taxon>
        <taxon>Rhodobacterales</taxon>
        <taxon>Paracoccaceae</taxon>
        <taxon>Pseudogemmobacter</taxon>
    </lineage>
</organism>
<dbReference type="SUPFAM" id="SSF55874">
    <property type="entry name" value="ATPase domain of HSP90 chaperone/DNA topoisomerase II/histidine kinase"/>
    <property type="match status" value="1"/>
</dbReference>
<dbReference type="PRINTS" id="PR00344">
    <property type="entry name" value="BCTRLSENSOR"/>
</dbReference>
<keyword evidence="10" id="KW-0067">ATP-binding</keyword>
<feature type="domain" description="PAC" evidence="17">
    <location>
        <begin position="486"/>
        <end position="538"/>
    </location>
</feature>
<dbReference type="InterPro" id="IPR000014">
    <property type="entry name" value="PAS"/>
</dbReference>
<dbReference type="SUPFAM" id="SSF47384">
    <property type="entry name" value="Homodimeric domain of signal transducing histidine kinase"/>
    <property type="match status" value="1"/>
</dbReference>
<keyword evidence="11 14" id="KW-1133">Transmembrane helix</keyword>
<keyword evidence="13 14" id="KW-0472">Membrane</keyword>
<evidence type="ECO:0000256" key="4">
    <source>
        <dbReference type="ARBA" id="ARBA00022475"/>
    </source>
</evidence>
<keyword evidence="5" id="KW-0597">Phosphoprotein</keyword>
<evidence type="ECO:0000256" key="10">
    <source>
        <dbReference type="ARBA" id="ARBA00022840"/>
    </source>
</evidence>
<dbReference type="InterPro" id="IPR000700">
    <property type="entry name" value="PAS-assoc_C"/>
</dbReference>
<comment type="subcellular location">
    <subcellularLocation>
        <location evidence="2">Cell membrane</location>
        <topology evidence="2">Multi-pass membrane protein</topology>
    </subcellularLocation>
</comment>
<evidence type="ECO:0000256" key="2">
    <source>
        <dbReference type="ARBA" id="ARBA00004651"/>
    </source>
</evidence>
<dbReference type="SMART" id="SM00388">
    <property type="entry name" value="HisKA"/>
    <property type="match status" value="1"/>
</dbReference>
<dbReference type="PROSITE" id="PS50109">
    <property type="entry name" value="HIS_KIN"/>
    <property type="match status" value="1"/>
</dbReference>
<dbReference type="SMART" id="SM00086">
    <property type="entry name" value="PAC"/>
    <property type="match status" value="1"/>
</dbReference>
<dbReference type="AlphaFoldDB" id="A0A2T4JCZ3"/>
<evidence type="ECO:0000256" key="13">
    <source>
        <dbReference type="ARBA" id="ARBA00023136"/>
    </source>
</evidence>
<dbReference type="CDD" id="cd00130">
    <property type="entry name" value="PAS"/>
    <property type="match status" value="1"/>
</dbReference>
<keyword evidence="12" id="KW-0902">Two-component regulatory system</keyword>